<dbReference type="Pfam" id="PF04236">
    <property type="entry name" value="Transp_Tc5_C"/>
    <property type="match status" value="1"/>
</dbReference>
<dbReference type="InterPro" id="IPR006600">
    <property type="entry name" value="HTH_CenpB_DNA-bd_dom"/>
</dbReference>
<accession>A0A813W728</accession>
<name>A0A813W728_ADIRI</name>
<dbReference type="AlphaFoldDB" id="A0A813W728"/>
<dbReference type="InterPro" id="IPR007350">
    <property type="entry name" value="Transposase_Tc5_C"/>
</dbReference>
<evidence type="ECO:0000313" key="3">
    <source>
        <dbReference type="EMBL" id="CAF0850827.1"/>
    </source>
</evidence>
<dbReference type="Proteomes" id="UP000663828">
    <property type="component" value="Unassembled WGS sequence"/>
</dbReference>
<protein>
    <recommendedName>
        <fullName evidence="2">HTH CENPB-type domain-containing protein</fullName>
    </recommendedName>
</protein>
<dbReference type="InterPro" id="IPR009057">
    <property type="entry name" value="Homeodomain-like_sf"/>
</dbReference>
<dbReference type="PROSITE" id="PS51253">
    <property type="entry name" value="HTH_CENPB"/>
    <property type="match status" value="1"/>
</dbReference>
<sequence length="427" mass="49657">MARAVDFYDEVNPKTGQRKRRWSTVKHNFYRVQHHNYIARFRRYLERHGRKKQKIDQVDDYVFDMFEKARGNALSVHDIDLRRWALKKAMDESLHNFTASHHWLLTFKHKHNIVSRKVTKVVTKRATQSKETIKTSADLFIADVRKRLPNYEKSEVINTDQSGIELEIRSTRTLSYKGEKITVGAVRSTNANTHSYTVQPAITLDGNLLSPIYLCLKEPTGRISENIRSHLFKTSNVIVTCSSSGKLTTSLVEYWRDQVLLPSIGQRKQFLLISDCWGGQTYGKGLYDHIPGCTRLEIPRSTTSQIQPLDVFFNRQMKVIPRRIYDRVMLDELDINMSDRNNIIRLTSLNHNQLLSERFRRMIQYAWYASGYTDTHPGPFETVADVCFSLDVATCVVPTCDAGPFICCSWCRKALCFTHFFLSYHFH</sequence>
<dbReference type="GO" id="GO:0003677">
    <property type="term" value="F:DNA binding"/>
    <property type="evidence" value="ECO:0007669"/>
    <property type="project" value="UniProtKB-KW"/>
</dbReference>
<dbReference type="SUPFAM" id="SSF46689">
    <property type="entry name" value="Homeodomain-like"/>
    <property type="match status" value="1"/>
</dbReference>
<proteinExistence type="predicted"/>
<keyword evidence="1" id="KW-0238">DNA-binding</keyword>
<organism evidence="3 4">
    <name type="scientific">Adineta ricciae</name>
    <name type="common">Rotifer</name>
    <dbReference type="NCBI Taxonomy" id="249248"/>
    <lineage>
        <taxon>Eukaryota</taxon>
        <taxon>Metazoa</taxon>
        <taxon>Spiralia</taxon>
        <taxon>Gnathifera</taxon>
        <taxon>Rotifera</taxon>
        <taxon>Eurotatoria</taxon>
        <taxon>Bdelloidea</taxon>
        <taxon>Adinetida</taxon>
        <taxon>Adinetidae</taxon>
        <taxon>Adineta</taxon>
    </lineage>
</organism>
<keyword evidence="4" id="KW-1185">Reference proteome</keyword>
<reference evidence="3" key="1">
    <citation type="submission" date="2021-02" db="EMBL/GenBank/DDBJ databases">
        <authorList>
            <person name="Nowell W R."/>
        </authorList>
    </citation>
    <scope>NUCLEOTIDE SEQUENCE</scope>
</reference>
<dbReference type="EMBL" id="CAJNOR010000236">
    <property type="protein sequence ID" value="CAF0850827.1"/>
    <property type="molecule type" value="Genomic_DNA"/>
</dbReference>
<evidence type="ECO:0000259" key="2">
    <source>
        <dbReference type="PROSITE" id="PS51253"/>
    </source>
</evidence>
<comment type="caution">
    <text evidence="3">The sequence shown here is derived from an EMBL/GenBank/DDBJ whole genome shotgun (WGS) entry which is preliminary data.</text>
</comment>
<evidence type="ECO:0000313" key="4">
    <source>
        <dbReference type="Proteomes" id="UP000663828"/>
    </source>
</evidence>
<feature type="domain" description="HTH CENPB-type" evidence="2">
    <location>
        <begin position="46"/>
        <end position="117"/>
    </location>
</feature>
<dbReference type="Gene3D" id="1.10.10.60">
    <property type="entry name" value="Homeodomain-like"/>
    <property type="match status" value="1"/>
</dbReference>
<evidence type="ECO:0000256" key="1">
    <source>
        <dbReference type="ARBA" id="ARBA00023125"/>
    </source>
</evidence>
<gene>
    <name evidence="3" type="ORF">XAT740_LOCUS5472</name>
</gene>